<dbReference type="SUPFAM" id="SSF52166">
    <property type="entry name" value="Ribosomal protein L4"/>
    <property type="match status" value="1"/>
</dbReference>
<dbReference type="Proteomes" id="UP000231388">
    <property type="component" value="Unassembled WGS sequence"/>
</dbReference>
<dbReference type="GO" id="GO:0019843">
    <property type="term" value="F:rRNA binding"/>
    <property type="evidence" value="ECO:0007669"/>
    <property type="project" value="UniProtKB-UniRule"/>
</dbReference>
<evidence type="ECO:0000313" key="7">
    <source>
        <dbReference type="EMBL" id="PIP04507.1"/>
    </source>
</evidence>
<organism evidence="7 8">
    <name type="scientific">candidate division WWE3 bacterium CG23_combo_of_CG06-09_8_20_14_all_40_14</name>
    <dbReference type="NCBI Taxonomy" id="1975095"/>
    <lineage>
        <taxon>Bacteria</taxon>
        <taxon>Katanobacteria</taxon>
    </lineage>
</organism>
<evidence type="ECO:0000313" key="8">
    <source>
        <dbReference type="Proteomes" id="UP000231388"/>
    </source>
</evidence>
<dbReference type="PANTHER" id="PTHR10746">
    <property type="entry name" value="50S RIBOSOMAL PROTEIN L4"/>
    <property type="match status" value="1"/>
</dbReference>
<accession>A0A2G9XC49</accession>
<comment type="function">
    <text evidence="5">Forms part of the polypeptide exit tunnel.</text>
</comment>
<dbReference type="NCBIfam" id="TIGR03953">
    <property type="entry name" value="rplD_bact"/>
    <property type="match status" value="1"/>
</dbReference>
<keyword evidence="5" id="KW-0699">rRNA-binding</keyword>
<dbReference type="InterPro" id="IPR023574">
    <property type="entry name" value="Ribosomal_uL4_dom_sf"/>
</dbReference>
<dbReference type="GO" id="GO:0006412">
    <property type="term" value="P:translation"/>
    <property type="evidence" value="ECO:0007669"/>
    <property type="project" value="UniProtKB-UniRule"/>
</dbReference>
<gene>
    <name evidence="5" type="primary">rplD</name>
    <name evidence="7" type="ORF">COX53_02200</name>
</gene>
<dbReference type="GO" id="GO:1990904">
    <property type="term" value="C:ribonucleoprotein complex"/>
    <property type="evidence" value="ECO:0007669"/>
    <property type="project" value="UniProtKB-KW"/>
</dbReference>
<dbReference type="Pfam" id="PF00573">
    <property type="entry name" value="Ribosomal_L4"/>
    <property type="match status" value="1"/>
</dbReference>
<keyword evidence="5" id="KW-0694">RNA-binding</keyword>
<feature type="region of interest" description="Disordered" evidence="6">
    <location>
        <begin position="49"/>
        <end position="86"/>
    </location>
</feature>
<dbReference type="InterPro" id="IPR013005">
    <property type="entry name" value="Ribosomal_uL4-like"/>
</dbReference>
<name>A0A2G9XC49_UNCKA</name>
<evidence type="ECO:0000256" key="1">
    <source>
        <dbReference type="ARBA" id="ARBA00010528"/>
    </source>
</evidence>
<evidence type="ECO:0000256" key="3">
    <source>
        <dbReference type="ARBA" id="ARBA00023274"/>
    </source>
</evidence>
<comment type="subunit">
    <text evidence="5">Part of the 50S ribosomal subunit.</text>
</comment>
<dbReference type="GO" id="GO:0003735">
    <property type="term" value="F:structural constituent of ribosome"/>
    <property type="evidence" value="ECO:0007669"/>
    <property type="project" value="InterPro"/>
</dbReference>
<sequence length="207" mass="23408">MKIDIYNTKKEKVGELELKKEVFESDFNETLVAQYLRVYLANQRQGTAKAKTRAEVSGGGKKPWRQKGTGRARHGSTRSPIWVHGGIAHGPKPKDWRLKMPQKMRTKALFSALSQKAQQKKILILEDLNFKKISTKEMGKILKTFEIYGKGGLITPSMDEKVVKSARNIENIFVKSACDINAFDVMSAETLVFVKPSVEVIYSTFLK</sequence>
<dbReference type="Gene3D" id="3.40.1370.10">
    <property type="match status" value="1"/>
</dbReference>
<reference evidence="7 8" key="1">
    <citation type="submission" date="2017-09" db="EMBL/GenBank/DDBJ databases">
        <title>Depth-based differentiation of microbial function through sediment-hosted aquifers and enrichment of novel symbionts in the deep terrestrial subsurface.</title>
        <authorList>
            <person name="Probst A.J."/>
            <person name="Ladd B."/>
            <person name="Jarett J.K."/>
            <person name="Geller-Mcgrath D.E."/>
            <person name="Sieber C.M."/>
            <person name="Emerson J.B."/>
            <person name="Anantharaman K."/>
            <person name="Thomas B.C."/>
            <person name="Malmstrom R."/>
            <person name="Stieglmeier M."/>
            <person name="Klingl A."/>
            <person name="Woyke T."/>
            <person name="Ryan C.M."/>
            <person name="Banfield J.F."/>
        </authorList>
    </citation>
    <scope>NUCLEOTIDE SEQUENCE [LARGE SCALE GENOMIC DNA]</scope>
    <source>
        <strain evidence="7">CG23_combo_of_CG06-09_8_20_14_all_40_14</strain>
    </source>
</reference>
<evidence type="ECO:0000256" key="6">
    <source>
        <dbReference type="SAM" id="MobiDB-lite"/>
    </source>
</evidence>
<dbReference type="PANTHER" id="PTHR10746:SF6">
    <property type="entry name" value="LARGE RIBOSOMAL SUBUNIT PROTEIN UL4M"/>
    <property type="match status" value="1"/>
</dbReference>
<dbReference type="AlphaFoldDB" id="A0A2G9XC49"/>
<evidence type="ECO:0000256" key="2">
    <source>
        <dbReference type="ARBA" id="ARBA00022980"/>
    </source>
</evidence>
<comment type="caution">
    <text evidence="7">The sequence shown here is derived from an EMBL/GenBank/DDBJ whole genome shotgun (WGS) entry which is preliminary data.</text>
</comment>
<protein>
    <recommendedName>
        <fullName evidence="4 5">Large ribosomal subunit protein uL4</fullName>
    </recommendedName>
</protein>
<dbReference type="GO" id="GO:0005840">
    <property type="term" value="C:ribosome"/>
    <property type="evidence" value="ECO:0007669"/>
    <property type="project" value="UniProtKB-KW"/>
</dbReference>
<comment type="similarity">
    <text evidence="1 5">Belongs to the universal ribosomal protein uL4 family.</text>
</comment>
<evidence type="ECO:0000256" key="5">
    <source>
        <dbReference type="HAMAP-Rule" id="MF_01328"/>
    </source>
</evidence>
<proteinExistence type="inferred from homology"/>
<keyword evidence="2 5" id="KW-0689">Ribosomal protein</keyword>
<dbReference type="EMBL" id="PCQY01000027">
    <property type="protein sequence ID" value="PIP04507.1"/>
    <property type="molecule type" value="Genomic_DNA"/>
</dbReference>
<keyword evidence="3 5" id="KW-0687">Ribonucleoprotein</keyword>
<feature type="compositionally biased region" description="Basic residues" evidence="6">
    <location>
        <begin position="62"/>
        <end position="76"/>
    </location>
</feature>
<dbReference type="HAMAP" id="MF_01328_B">
    <property type="entry name" value="Ribosomal_uL4_B"/>
    <property type="match status" value="1"/>
</dbReference>
<evidence type="ECO:0000256" key="4">
    <source>
        <dbReference type="ARBA" id="ARBA00035244"/>
    </source>
</evidence>
<comment type="function">
    <text evidence="5">One of the primary rRNA binding proteins, this protein initially binds near the 5'-end of the 23S rRNA. It is important during the early stages of 50S assembly. It makes multiple contacts with different domains of the 23S rRNA in the assembled 50S subunit and ribosome.</text>
</comment>
<dbReference type="InterPro" id="IPR002136">
    <property type="entry name" value="Ribosomal_uL4"/>
</dbReference>